<evidence type="ECO:0000313" key="2">
    <source>
        <dbReference type="Proteomes" id="UP001500399"/>
    </source>
</evidence>
<reference evidence="2" key="1">
    <citation type="journal article" date="2019" name="Int. J. Syst. Evol. Microbiol.">
        <title>The Global Catalogue of Microorganisms (GCM) 10K type strain sequencing project: providing services to taxonomists for standard genome sequencing and annotation.</title>
        <authorList>
            <consortium name="The Broad Institute Genomics Platform"/>
            <consortium name="The Broad Institute Genome Sequencing Center for Infectious Disease"/>
            <person name="Wu L."/>
            <person name="Ma J."/>
        </authorList>
    </citation>
    <scope>NUCLEOTIDE SEQUENCE [LARGE SCALE GENOMIC DNA]</scope>
    <source>
        <strain evidence="2">JCM 8542</strain>
    </source>
</reference>
<proteinExistence type="predicted"/>
<organism evidence="1 2">
    <name type="scientific">Selenomonas dianae</name>
    <dbReference type="NCBI Taxonomy" id="135079"/>
    <lineage>
        <taxon>Bacteria</taxon>
        <taxon>Bacillati</taxon>
        <taxon>Bacillota</taxon>
        <taxon>Negativicutes</taxon>
        <taxon>Selenomonadales</taxon>
        <taxon>Selenomonadaceae</taxon>
        <taxon>Selenomonas</taxon>
    </lineage>
</organism>
<comment type="caution">
    <text evidence="1">The sequence shown here is derived from an EMBL/GenBank/DDBJ whole genome shotgun (WGS) entry which is preliminary data.</text>
</comment>
<accession>A0ABP3CGX9</accession>
<gene>
    <name evidence="1" type="ORF">GCM10008919_04860</name>
</gene>
<protein>
    <submittedName>
        <fullName evidence="1">Uncharacterized protein</fullName>
    </submittedName>
</protein>
<dbReference type="RefSeq" id="WP_304987871.1">
    <property type="nucleotide sequence ID" value="NZ_BAAACR010000002.1"/>
</dbReference>
<name>A0ABP3CGX9_9FIRM</name>
<dbReference type="Proteomes" id="UP001500399">
    <property type="component" value="Unassembled WGS sequence"/>
</dbReference>
<evidence type="ECO:0000313" key="1">
    <source>
        <dbReference type="EMBL" id="GAA0204576.1"/>
    </source>
</evidence>
<keyword evidence="2" id="KW-1185">Reference proteome</keyword>
<dbReference type="EMBL" id="BAAACR010000002">
    <property type="protein sequence ID" value="GAA0204576.1"/>
    <property type="molecule type" value="Genomic_DNA"/>
</dbReference>
<sequence>MENVYTLVKRFYSQNGRANIFVARTLVERYLRAAAWRGRSSENLCADWYCIEDFLTVIQRRDDSLARLFIRIDYLALFFRYADAHINRRPLKRHAEDYFARMRTFLTFLDDTGDYDIDLGELDADLEMFYITGRFRLPERVDWEEIEGLTIEDIEEDERIEMEELNIRLNDLLHRIGEYYRTSEYQLDIGRAAMIYTGDLYDMEEYEHASEEEKETFWLRFWDYFFFDYHLIRTDETPISRYSEMEWDNLSYDDREIIHDLLAARFAVLAVTEEYDDHIVCRDILRDEEVVLPHPDIPGTLSKSILFGHICDDGLMMLNYITAIPASKRLQKRIRDTLQREFKLFRMQAPEGTMDDFLAREAALVRHTIHVLSTLAQLDVLPRHTLSEPLDRTIAPRSCGEELGALQIIAEKIGFSRYAQVLMCELFLDYAQSDLKRARTAEALTATIFLFAEINNIDLSSITELYHVVGSNKRNVCAALDRMRETLGCVTFDPRYLGEEGFVKMLYSVVHGKANF</sequence>